<sequence>MLKLNKYESTSWLAGYQCCVIIYTFISFGLILVSVFNQSKLMDQSFQFYTDWDNQLIEDIQIKQKCDKGYVNILNFTWPGTEKGCDCTQSNGTGNYKYKNYYYMECSQFMLAENCHPIAQIESQQFMYWPFLKQSINIEGQQICAKKSTFTAMQAYSSYKNEENYRNCGNNLNVPITDLCPISHFNITTDKNGIPIGDSGLFYNFQRVGSEQMPISQFTIGYNSICFSISEISNFYYLDNMIEYQCYIKDDRFERITNDTPYSQLLQVNQVLDKYKNLFKQTLNQQGNVNIFYKSLTKFRFNSSELCKFNDLDFIYNLNSYIKDYMMDIQLAAQVIIGIQAGVFGLLIPFISAISLIGCNFKYNSLNRKGSHYKDLFGFWLGTKMIGEILCTIILAVDMGYQQSIMNHFQDFINADCSDSLTLKEMNNFNNEYKIKVYNYVLLNFILCIITNVTDIYLNYLMCRDKHKKGIIIMKKNQDLIYPKMYTSTHPDENLIKSKVQIIQGISQQDQDKAQLEEIKIPDDNMDIHIPDE</sequence>
<evidence type="ECO:0000313" key="2">
    <source>
        <dbReference type="EMBL" id="CAD8173085.1"/>
    </source>
</evidence>
<reference evidence="2" key="1">
    <citation type="submission" date="2021-01" db="EMBL/GenBank/DDBJ databases">
        <authorList>
            <consortium name="Genoscope - CEA"/>
            <person name="William W."/>
        </authorList>
    </citation>
    <scope>NUCLEOTIDE SEQUENCE</scope>
</reference>
<keyword evidence="1" id="KW-1133">Transmembrane helix</keyword>
<keyword evidence="1" id="KW-0472">Membrane</keyword>
<gene>
    <name evidence="2" type="ORF">PPENT_87.1.T0580207</name>
</gene>
<protein>
    <recommendedName>
        <fullName evidence="4">Transmembrane protein</fullName>
    </recommendedName>
</protein>
<feature type="transmembrane region" description="Helical" evidence="1">
    <location>
        <begin position="12"/>
        <end position="36"/>
    </location>
</feature>
<dbReference type="AlphaFoldDB" id="A0A8S1V924"/>
<name>A0A8S1V924_9CILI</name>
<proteinExistence type="predicted"/>
<feature type="transmembrane region" description="Helical" evidence="1">
    <location>
        <begin position="331"/>
        <end position="357"/>
    </location>
</feature>
<comment type="caution">
    <text evidence="2">The sequence shown here is derived from an EMBL/GenBank/DDBJ whole genome shotgun (WGS) entry which is preliminary data.</text>
</comment>
<keyword evidence="1" id="KW-0812">Transmembrane</keyword>
<evidence type="ECO:0008006" key="4">
    <source>
        <dbReference type="Google" id="ProtNLM"/>
    </source>
</evidence>
<accession>A0A8S1V924</accession>
<evidence type="ECO:0000256" key="1">
    <source>
        <dbReference type="SAM" id="Phobius"/>
    </source>
</evidence>
<dbReference type="EMBL" id="CAJJDO010000058">
    <property type="protein sequence ID" value="CAD8173085.1"/>
    <property type="molecule type" value="Genomic_DNA"/>
</dbReference>
<feature type="transmembrane region" description="Helical" evidence="1">
    <location>
        <begin position="377"/>
        <end position="397"/>
    </location>
</feature>
<dbReference type="Proteomes" id="UP000689195">
    <property type="component" value="Unassembled WGS sequence"/>
</dbReference>
<feature type="transmembrane region" description="Helical" evidence="1">
    <location>
        <begin position="437"/>
        <end position="458"/>
    </location>
</feature>
<keyword evidence="3" id="KW-1185">Reference proteome</keyword>
<dbReference type="OrthoDB" id="302561at2759"/>
<organism evidence="2 3">
    <name type="scientific">Paramecium pentaurelia</name>
    <dbReference type="NCBI Taxonomy" id="43138"/>
    <lineage>
        <taxon>Eukaryota</taxon>
        <taxon>Sar</taxon>
        <taxon>Alveolata</taxon>
        <taxon>Ciliophora</taxon>
        <taxon>Intramacronucleata</taxon>
        <taxon>Oligohymenophorea</taxon>
        <taxon>Peniculida</taxon>
        <taxon>Parameciidae</taxon>
        <taxon>Paramecium</taxon>
    </lineage>
</organism>
<evidence type="ECO:0000313" key="3">
    <source>
        <dbReference type="Proteomes" id="UP000689195"/>
    </source>
</evidence>